<dbReference type="STRING" id="573321.SAMN04488505_1011244"/>
<dbReference type="OrthoDB" id="673157at2"/>
<name>A0A1H7LEJ6_9BACT</name>
<proteinExistence type="predicted"/>
<keyword evidence="1" id="KW-0732">Signal</keyword>
<accession>A0A1H7LEJ6</accession>
<keyword evidence="3" id="KW-1185">Reference proteome</keyword>
<evidence type="ECO:0000256" key="1">
    <source>
        <dbReference type="SAM" id="SignalP"/>
    </source>
</evidence>
<evidence type="ECO:0008006" key="4">
    <source>
        <dbReference type="Google" id="ProtNLM"/>
    </source>
</evidence>
<evidence type="ECO:0000313" key="2">
    <source>
        <dbReference type="EMBL" id="SEK97276.1"/>
    </source>
</evidence>
<feature type="signal peptide" evidence="1">
    <location>
        <begin position="1"/>
        <end position="30"/>
    </location>
</feature>
<sequence>MQTFNKTAMPFKSYLIAALALLMLTFTACSKKKKAPGDDPGPQEEVLKATLDGVAEGNYTASPGATYSFTVNISSKLPTKGVSITVNAVTDPGGEVIPQDAIPSPVTAATTTINLKGLEPIRTVKVTITITSLDNPNNIVKKEFWITNKTD</sequence>
<dbReference type="EMBL" id="FOBB01000001">
    <property type="protein sequence ID" value="SEK97276.1"/>
    <property type="molecule type" value="Genomic_DNA"/>
</dbReference>
<gene>
    <name evidence="2" type="ORF">SAMN04488505_1011244</name>
</gene>
<dbReference type="RefSeq" id="WP_143080923.1">
    <property type="nucleotide sequence ID" value="NZ_FOBB01000001.1"/>
</dbReference>
<reference evidence="2 3" key="1">
    <citation type="submission" date="2016-10" db="EMBL/GenBank/DDBJ databases">
        <authorList>
            <person name="de Groot N.N."/>
        </authorList>
    </citation>
    <scope>NUCLEOTIDE SEQUENCE [LARGE SCALE GENOMIC DNA]</scope>
    <source>
        <strain evidence="2 3">DSM 21039</strain>
    </source>
</reference>
<feature type="chain" id="PRO_5011743156" description="Calx-beta domain-containing protein" evidence="1">
    <location>
        <begin position="31"/>
        <end position="151"/>
    </location>
</feature>
<protein>
    <recommendedName>
        <fullName evidence="4">Calx-beta domain-containing protein</fullName>
    </recommendedName>
</protein>
<organism evidence="2 3">
    <name type="scientific">Chitinophaga rupis</name>
    <dbReference type="NCBI Taxonomy" id="573321"/>
    <lineage>
        <taxon>Bacteria</taxon>
        <taxon>Pseudomonadati</taxon>
        <taxon>Bacteroidota</taxon>
        <taxon>Chitinophagia</taxon>
        <taxon>Chitinophagales</taxon>
        <taxon>Chitinophagaceae</taxon>
        <taxon>Chitinophaga</taxon>
    </lineage>
</organism>
<dbReference type="AlphaFoldDB" id="A0A1H7LEJ6"/>
<dbReference type="Proteomes" id="UP000198984">
    <property type="component" value="Unassembled WGS sequence"/>
</dbReference>
<dbReference type="PROSITE" id="PS51257">
    <property type="entry name" value="PROKAR_LIPOPROTEIN"/>
    <property type="match status" value="1"/>
</dbReference>
<evidence type="ECO:0000313" key="3">
    <source>
        <dbReference type="Proteomes" id="UP000198984"/>
    </source>
</evidence>